<accession>A0A4Q7VRG8</accession>
<gene>
    <name evidence="5" type="ORF">EV681_0888</name>
</gene>
<evidence type="ECO:0000313" key="6">
    <source>
        <dbReference type="Proteomes" id="UP000293398"/>
    </source>
</evidence>
<dbReference type="Proteomes" id="UP000293398">
    <property type="component" value="Unassembled WGS sequence"/>
</dbReference>
<comment type="similarity">
    <text evidence="1">Belongs to the glycosyltransferase 2 family.</text>
</comment>
<evidence type="ECO:0000256" key="2">
    <source>
        <dbReference type="ARBA" id="ARBA00022676"/>
    </source>
</evidence>
<feature type="domain" description="Glycosyltransferase 2-like" evidence="4">
    <location>
        <begin position="8"/>
        <end position="167"/>
    </location>
</feature>
<dbReference type="Gene3D" id="3.90.550.10">
    <property type="entry name" value="Spore Coat Polysaccharide Biosynthesis Protein SpsA, Chain A"/>
    <property type="match status" value="1"/>
</dbReference>
<evidence type="ECO:0000259" key="4">
    <source>
        <dbReference type="Pfam" id="PF00535"/>
    </source>
</evidence>
<dbReference type="EMBL" id="SHKO01000001">
    <property type="protein sequence ID" value="RZT99106.1"/>
    <property type="molecule type" value="Genomic_DNA"/>
</dbReference>
<dbReference type="SUPFAM" id="SSF53448">
    <property type="entry name" value="Nucleotide-diphospho-sugar transferases"/>
    <property type="match status" value="1"/>
</dbReference>
<keyword evidence="3 5" id="KW-0808">Transferase</keyword>
<dbReference type="Pfam" id="PF00535">
    <property type="entry name" value="Glycos_transf_2"/>
    <property type="match status" value="1"/>
</dbReference>
<proteinExistence type="inferred from homology"/>
<evidence type="ECO:0000256" key="1">
    <source>
        <dbReference type="ARBA" id="ARBA00006739"/>
    </source>
</evidence>
<name>A0A4Q7VRG8_9BURK</name>
<dbReference type="InterPro" id="IPR050834">
    <property type="entry name" value="Glycosyltransf_2"/>
</dbReference>
<keyword evidence="2" id="KW-0328">Glycosyltransferase</keyword>
<keyword evidence="6" id="KW-1185">Reference proteome</keyword>
<comment type="caution">
    <text evidence="5">The sequence shown here is derived from an EMBL/GenBank/DDBJ whole genome shotgun (WGS) entry which is preliminary data.</text>
</comment>
<sequence>MTPSIPFSLLMAVYKNDSPDFLAQALDSVVANSWQPTQVVVVKDGPVTPELDRVLEQYSEHLALDLVSLPVNQGLGPALHAGVLACREEWIARFDSDDICSATRFEEQLTYIAAHPETSLLGGQIQEFETHREDAYASRIVPVAQAAIYRFAKRRNPFNHMTVMFRKSAVLAAGNYQNDPLYEDYALWIRMIMQARSVANLPSVLVYARAGNNMFRRRGGWKYAWNEIRFQYGFYRKGFLSMPQLAVNIASRVPVRLVPNQARAFIYRQVLRRPNQ</sequence>
<dbReference type="AlphaFoldDB" id="A0A4Q7VRG8"/>
<dbReference type="OrthoDB" id="8666056at2"/>
<dbReference type="PANTHER" id="PTHR43685">
    <property type="entry name" value="GLYCOSYLTRANSFERASE"/>
    <property type="match status" value="1"/>
</dbReference>
<dbReference type="PANTHER" id="PTHR43685:SF5">
    <property type="entry name" value="GLYCOSYLTRANSFERASE EPSE-RELATED"/>
    <property type="match status" value="1"/>
</dbReference>
<dbReference type="InterPro" id="IPR001173">
    <property type="entry name" value="Glyco_trans_2-like"/>
</dbReference>
<dbReference type="RefSeq" id="WP_130303373.1">
    <property type="nucleotide sequence ID" value="NZ_SHKO01000001.1"/>
</dbReference>
<evidence type="ECO:0000256" key="3">
    <source>
        <dbReference type="ARBA" id="ARBA00022679"/>
    </source>
</evidence>
<evidence type="ECO:0000313" key="5">
    <source>
        <dbReference type="EMBL" id="RZT99106.1"/>
    </source>
</evidence>
<protein>
    <submittedName>
        <fullName evidence="5">Glycosyl transferase family 2</fullName>
    </submittedName>
</protein>
<dbReference type="InterPro" id="IPR029044">
    <property type="entry name" value="Nucleotide-diphossugar_trans"/>
</dbReference>
<organism evidence="5 6">
    <name type="scientific">Advenella incenata</name>
    <dbReference type="NCBI Taxonomy" id="267800"/>
    <lineage>
        <taxon>Bacteria</taxon>
        <taxon>Pseudomonadati</taxon>
        <taxon>Pseudomonadota</taxon>
        <taxon>Betaproteobacteria</taxon>
        <taxon>Burkholderiales</taxon>
        <taxon>Alcaligenaceae</taxon>
    </lineage>
</organism>
<reference evidence="5 6" key="1">
    <citation type="submission" date="2019-02" db="EMBL/GenBank/DDBJ databases">
        <title>Genomic Encyclopedia of Type Strains, Phase IV (KMG-IV): sequencing the most valuable type-strain genomes for metagenomic binning, comparative biology and taxonomic classification.</title>
        <authorList>
            <person name="Goeker M."/>
        </authorList>
    </citation>
    <scope>NUCLEOTIDE SEQUENCE [LARGE SCALE GENOMIC DNA]</scope>
    <source>
        <strain evidence="5 6">DSM 23814</strain>
    </source>
</reference>
<dbReference type="GO" id="GO:0016757">
    <property type="term" value="F:glycosyltransferase activity"/>
    <property type="evidence" value="ECO:0007669"/>
    <property type="project" value="UniProtKB-KW"/>
</dbReference>